<name>A0A919RK39_9ACTN</name>
<feature type="chain" id="PRO_5039631957" evidence="1">
    <location>
        <begin position="23"/>
        <end position="333"/>
    </location>
</feature>
<proteinExistence type="predicted"/>
<organism evidence="2 3">
    <name type="scientific">Sinosporangium siamense</name>
    <dbReference type="NCBI Taxonomy" id="1367973"/>
    <lineage>
        <taxon>Bacteria</taxon>
        <taxon>Bacillati</taxon>
        <taxon>Actinomycetota</taxon>
        <taxon>Actinomycetes</taxon>
        <taxon>Streptosporangiales</taxon>
        <taxon>Streptosporangiaceae</taxon>
        <taxon>Sinosporangium</taxon>
    </lineage>
</organism>
<dbReference type="SUPFAM" id="SSF50960">
    <property type="entry name" value="TolB, C-terminal domain"/>
    <property type="match status" value="1"/>
</dbReference>
<evidence type="ECO:0000313" key="2">
    <source>
        <dbReference type="EMBL" id="GII93491.1"/>
    </source>
</evidence>
<evidence type="ECO:0000256" key="1">
    <source>
        <dbReference type="SAM" id="SignalP"/>
    </source>
</evidence>
<keyword evidence="3" id="KW-1185">Reference proteome</keyword>
<dbReference type="Proteomes" id="UP000606172">
    <property type="component" value="Unassembled WGS sequence"/>
</dbReference>
<dbReference type="RefSeq" id="WP_204026970.1">
    <property type="nucleotide sequence ID" value="NZ_BOOW01000023.1"/>
</dbReference>
<dbReference type="Gene3D" id="2.120.10.30">
    <property type="entry name" value="TolB, C-terminal domain"/>
    <property type="match status" value="1"/>
</dbReference>
<dbReference type="EMBL" id="BOOW01000023">
    <property type="protein sequence ID" value="GII93491.1"/>
    <property type="molecule type" value="Genomic_DNA"/>
</dbReference>
<dbReference type="AlphaFoldDB" id="A0A919RK39"/>
<feature type="signal peptide" evidence="1">
    <location>
        <begin position="1"/>
        <end position="22"/>
    </location>
</feature>
<gene>
    <name evidence="2" type="ORF">Ssi02_37220</name>
</gene>
<keyword evidence="1" id="KW-0732">Signal</keyword>
<comment type="caution">
    <text evidence="2">The sequence shown here is derived from an EMBL/GenBank/DDBJ whole genome shotgun (WGS) entry which is preliminary data.</text>
</comment>
<reference evidence="2" key="1">
    <citation type="submission" date="2021-01" db="EMBL/GenBank/DDBJ databases">
        <title>Whole genome shotgun sequence of Sinosporangium siamense NBRC 109515.</title>
        <authorList>
            <person name="Komaki H."/>
            <person name="Tamura T."/>
        </authorList>
    </citation>
    <scope>NUCLEOTIDE SEQUENCE</scope>
    <source>
        <strain evidence="2">NBRC 109515</strain>
    </source>
</reference>
<protein>
    <submittedName>
        <fullName evidence="2">Uncharacterized protein</fullName>
    </submittedName>
</protein>
<accession>A0A919RK39</accession>
<evidence type="ECO:0000313" key="3">
    <source>
        <dbReference type="Proteomes" id="UP000606172"/>
    </source>
</evidence>
<dbReference type="InterPro" id="IPR011042">
    <property type="entry name" value="6-blade_b-propeller_TolB-like"/>
</dbReference>
<sequence length="333" mass="36314">MRKELALLAAAATTLFTAPAEAGATPAPKETVRYAWVKSCVKDKDNDFPCGPWMLTTSTGREVKLTDAQVLPKLASGTVVRDAVTQFQVSGDGRLVNYFRKSDGKLVIRDIASGSVSPLPGGAASLPRGLGMNDLDMHFSPNGRYLAIDYFDEKATQPTLIVDLLRRTTVKLPPDVTVHGFSQNGARLLVSRGTDDNTTEFVVYSSNGTEYESRVVPQVVTNNSPIALANDGVTVALVITGPRAGMKPKMRVYNMATDEISPALTIELHKSETPKLVTWGSGETLTMWTTTSNSQEEITAASRRTLHADSGVTERRDSFRIPRKLWTWWLPGE</sequence>